<keyword evidence="2" id="KW-0145">Chemotaxis</keyword>
<organism evidence="10 11">
    <name type="scientific">Sagittula marina</name>
    <dbReference type="NCBI Taxonomy" id="943940"/>
    <lineage>
        <taxon>Bacteria</taxon>
        <taxon>Pseudomonadati</taxon>
        <taxon>Pseudomonadota</taxon>
        <taxon>Alphaproteobacteria</taxon>
        <taxon>Rhodobacterales</taxon>
        <taxon>Roseobacteraceae</taxon>
        <taxon>Sagittula</taxon>
    </lineage>
</organism>
<dbReference type="Pfam" id="PF22673">
    <property type="entry name" value="MCP-like_PDC_1"/>
    <property type="match status" value="1"/>
</dbReference>
<dbReference type="FunFam" id="1.10.287.950:FF:000001">
    <property type="entry name" value="Methyl-accepting chemotaxis sensory transducer"/>
    <property type="match status" value="1"/>
</dbReference>
<sequence>MTNFFKTVTGKMVVATGISITLILAGYISYSGWSASHQADRQVMALATETAGEIAQTVAVQITEATSAGAAISGTLAGYMSTGNATNANMIEMLRGVPMQYDIVFSAWMAGLPNGATDAYLTGSEGRNADGVFTPYWTKSEQGGLEFSTFSVDPTSQWFSVPVDTEEGLITEPYLSGEGRLLTSVSVPVVVDGQTVGVAGVDIVLTDLTTMLATLETFDGGRVMLVDSEGKWLANPDEANLTQPYADVGSDVVNAALTNGTPQVIKGLPDGATRLVYPFTAPGMNTTWATILDVPEAVFSTPVHDAVFEAISGGLLILIMSLCTIYFTARALVGRPLGVMLVSINKLAAGQYTEEVRGTDGRDDVGTMAASVEALRVRLLEKEGLEQEQERQQEEQARVVETLAKGLQGLANGDLSQTIETEFSGSYDALREDFNLTVTTLNDIMANLSESIVAIRSRSDEISIGSDELARRTESQAATLEQTVAALDQMTTSVKAAAKTAANAEHDMSEARKTAENSGEIVRDAVTAMSEIEKSSEAITQIINVIEDIAFQTNLLALNAGVEAARAGEVGRGFAVVASDVLSLAQRSSESANDIRRLIDSSSAQVANGVELVNRAGASLTDIVKRVAQVADEMSDIASGAEEQSVGLGEINVAATHLDQVTQHNAAMVEETSAAAATLQHEATSLENQVGRFNLRAVDRHRQGVAPGASKVSKPSEVPAETGPSETMKAFSQTPQRHDESSAVAEKKVANGSWSEF</sequence>
<keyword evidence="5" id="KW-0175">Coiled coil</keyword>
<protein>
    <submittedName>
        <fullName evidence="10">Methyl-accepting chemotaxis protein</fullName>
    </submittedName>
</protein>
<feature type="transmembrane region" description="Helical" evidence="7">
    <location>
        <begin position="12"/>
        <end position="33"/>
    </location>
</feature>
<evidence type="ECO:0000259" key="8">
    <source>
        <dbReference type="PROSITE" id="PS50111"/>
    </source>
</evidence>
<reference evidence="10 11" key="1">
    <citation type="submission" date="2020-08" db="EMBL/GenBank/DDBJ databases">
        <title>Genomic Encyclopedia of Type Strains, Phase IV (KMG-IV): sequencing the most valuable type-strain genomes for metagenomic binning, comparative biology and taxonomic classification.</title>
        <authorList>
            <person name="Goeker M."/>
        </authorList>
    </citation>
    <scope>NUCLEOTIDE SEQUENCE [LARGE SCALE GENOMIC DNA]</scope>
    <source>
        <strain evidence="10 11">DSM 102235</strain>
    </source>
</reference>
<evidence type="ECO:0000259" key="9">
    <source>
        <dbReference type="PROSITE" id="PS50885"/>
    </source>
</evidence>
<evidence type="ECO:0000313" key="10">
    <source>
        <dbReference type="EMBL" id="MBB3984958.1"/>
    </source>
</evidence>
<evidence type="ECO:0000256" key="6">
    <source>
        <dbReference type="SAM" id="MobiDB-lite"/>
    </source>
</evidence>
<comment type="caution">
    <text evidence="10">The sequence shown here is derived from an EMBL/GenBank/DDBJ whole genome shotgun (WGS) entry which is preliminary data.</text>
</comment>
<dbReference type="Proteomes" id="UP000541426">
    <property type="component" value="Unassembled WGS sequence"/>
</dbReference>
<dbReference type="SUPFAM" id="SSF58104">
    <property type="entry name" value="Methyl-accepting chemotaxis protein (MCP) signaling domain"/>
    <property type="match status" value="1"/>
</dbReference>
<dbReference type="GO" id="GO:0016020">
    <property type="term" value="C:membrane"/>
    <property type="evidence" value="ECO:0007669"/>
    <property type="project" value="UniProtKB-SubCell"/>
</dbReference>
<dbReference type="RefSeq" id="WP_183964122.1">
    <property type="nucleotide sequence ID" value="NZ_BAABBZ010000059.1"/>
</dbReference>
<keyword evidence="7" id="KW-0812">Transmembrane</keyword>
<evidence type="ECO:0000256" key="7">
    <source>
        <dbReference type="SAM" id="Phobius"/>
    </source>
</evidence>
<dbReference type="PROSITE" id="PS50111">
    <property type="entry name" value="CHEMOTAXIS_TRANSDUC_2"/>
    <property type="match status" value="1"/>
</dbReference>
<dbReference type="Gene3D" id="6.10.340.10">
    <property type="match status" value="1"/>
</dbReference>
<comment type="similarity">
    <text evidence="3">Belongs to the methyl-accepting chemotaxis (MCP) protein family.</text>
</comment>
<evidence type="ECO:0000313" key="11">
    <source>
        <dbReference type="Proteomes" id="UP000541426"/>
    </source>
</evidence>
<feature type="domain" description="Methyl-accepting transducer" evidence="8">
    <location>
        <begin position="451"/>
        <end position="680"/>
    </location>
</feature>
<evidence type="ECO:0000256" key="3">
    <source>
        <dbReference type="ARBA" id="ARBA00029447"/>
    </source>
</evidence>
<comment type="subcellular location">
    <subcellularLocation>
        <location evidence="1">Membrane</location>
    </subcellularLocation>
</comment>
<dbReference type="SUPFAM" id="SSF158472">
    <property type="entry name" value="HAMP domain-like"/>
    <property type="match status" value="1"/>
</dbReference>
<dbReference type="InterPro" id="IPR051310">
    <property type="entry name" value="MCP_chemotaxis"/>
</dbReference>
<keyword evidence="4" id="KW-0807">Transducer</keyword>
<evidence type="ECO:0000256" key="1">
    <source>
        <dbReference type="ARBA" id="ARBA00004370"/>
    </source>
</evidence>
<dbReference type="PANTHER" id="PTHR43531">
    <property type="entry name" value="PROTEIN ICFG"/>
    <property type="match status" value="1"/>
</dbReference>
<dbReference type="PROSITE" id="PS50885">
    <property type="entry name" value="HAMP"/>
    <property type="match status" value="2"/>
</dbReference>
<feature type="domain" description="HAMP" evidence="9">
    <location>
        <begin position="394"/>
        <end position="446"/>
    </location>
</feature>
<gene>
    <name evidence="10" type="ORF">GGQ68_001287</name>
</gene>
<dbReference type="Pfam" id="PF00015">
    <property type="entry name" value="MCPsignal"/>
    <property type="match status" value="1"/>
</dbReference>
<dbReference type="CDD" id="cd12913">
    <property type="entry name" value="PDC1_MCP_like"/>
    <property type="match status" value="1"/>
</dbReference>
<feature type="coiled-coil region" evidence="5">
    <location>
        <begin position="470"/>
        <end position="514"/>
    </location>
</feature>
<dbReference type="GO" id="GO:0007165">
    <property type="term" value="P:signal transduction"/>
    <property type="evidence" value="ECO:0007669"/>
    <property type="project" value="UniProtKB-KW"/>
</dbReference>
<evidence type="ECO:0000256" key="5">
    <source>
        <dbReference type="SAM" id="Coils"/>
    </source>
</evidence>
<dbReference type="EMBL" id="JACIEJ010000003">
    <property type="protein sequence ID" value="MBB3984958.1"/>
    <property type="molecule type" value="Genomic_DNA"/>
</dbReference>
<keyword evidence="7" id="KW-1133">Transmembrane helix</keyword>
<evidence type="ECO:0000256" key="2">
    <source>
        <dbReference type="ARBA" id="ARBA00022500"/>
    </source>
</evidence>
<name>A0A7W6DRX6_9RHOB</name>
<dbReference type="Gene3D" id="3.30.450.20">
    <property type="entry name" value="PAS domain"/>
    <property type="match status" value="2"/>
</dbReference>
<feature type="coiled-coil region" evidence="5">
    <location>
        <begin position="377"/>
        <end position="405"/>
    </location>
</feature>
<dbReference type="CDD" id="cd11386">
    <property type="entry name" value="MCP_signal"/>
    <property type="match status" value="1"/>
</dbReference>
<keyword evidence="7" id="KW-0472">Membrane</keyword>
<dbReference type="AlphaFoldDB" id="A0A7W6DRX6"/>
<proteinExistence type="inferred from homology"/>
<evidence type="ECO:0000256" key="4">
    <source>
        <dbReference type="PROSITE-ProRule" id="PRU00284"/>
    </source>
</evidence>
<dbReference type="InterPro" id="IPR004089">
    <property type="entry name" value="MCPsignal_dom"/>
</dbReference>
<dbReference type="PANTHER" id="PTHR43531:SF11">
    <property type="entry name" value="METHYL-ACCEPTING CHEMOTAXIS PROTEIN 3"/>
    <property type="match status" value="1"/>
</dbReference>
<dbReference type="InterPro" id="IPR003660">
    <property type="entry name" value="HAMP_dom"/>
</dbReference>
<dbReference type="SMART" id="SM00304">
    <property type="entry name" value="HAMP"/>
    <property type="match status" value="3"/>
</dbReference>
<accession>A0A7W6DRX6</accession>
<dbReference type="Gene3D" id="1.10.287.950">
    <property type="entry name" value="Methyl-accepting chemotaxis protein"/>
    <property type="match status" value="1"/>
</dbReference>
<dbReference type="GO" id="GO:0006935">
    <property type="term" value="P:chemotaxis"/>
    <property type="evidence" value="ECO:0007669"/>
    <property type="project" value="UniProtKB-KW"/>
</dbReference>
<dbReference type="SMART" id="SM00283">
    <property type="entry name" value="MA"/>
    <property type="match status" value="1"/>
</dbReference>
<dbReference type="Pfam" id="PF00672">
    <property type="entry name" value="HAMP"/>
    <property type="match status" value="1"/>
</dbReference>
<feature type="compositionally biased region" description="Basic and acidic residues" evidence="6">
    <location>
        <begin position="736"/>
        <end position="749"/>
    </location>
</feature>
<feature type="domain" description="HAMP" evidence="9">
    <location>
        <begin position="331"/>
        <end position="384"/>
    </location>
</feature>
<keyword evidence="11" id="KW-1185">Reference proteome</keyword>
<feature type="region of interest" description="Disordered" evidence="6">
    <location>
        <begin position="704"/>
        <end position="757"/>
    </location>
</feature>